<dbReference type="SUPFAM" id="SSF63501">
    <property type="entry name" value="Frizzled cysteine-rich domain"/>
    <property type="match status" value="1"/>
</dbReference>
<keyword evidence="3" id="KW-0677">Repeat</keyword>
<keyword evidence="13" id="KW-0067">ATP-binding</keyword>
<feature type="region of interest" description="Disordered" evidence="14">
    <location>
        <begin position="850"/>
        <end position="879"/>
    </location>
</feature>
<feature type="domain" description="EF-hand" evidence="18">
    <location>
        <begin position="317"/>
        <end position="352"/>
    </location>
</feature>
<dbReference type="PANTHER" id="PTHR24416:SF611">
    <property type="entry name" value="TYROSINE-PROTEIN KINASE TRANSMEMBRANE RECEPTOR ROR"/>
    <property type="match status" value="1"/>
</dbReference>
<feature type="domain" description="EF-hand" evidence="18">
    <location>
        <begin position="390"/>
        <end position="425"/>
    </location>
</feature>
<dbReference type="Proteomes" id="UP000663865">
    <property type="component" value="Unassembled WGS sequence"/>
</dbReference>
<dbReference type="Gene3D" id="1.10.510.10">
    <property type="entry name" value="Transferase(Phosphotransferase) domain 1"/>
    <property type="match status" value="1"/>
</dbReference>
<feature type="binding site" evidence="13">
    <location>
        <position position="966"/>
    </location>
    <ligand>
        <name>ATP</name>
        <dbReference type="ChEBI" id="CHEBI:30616"/>
    </ligand>
</feature>
<dbReference type="InterPro" id="IPR036179">
    <property type="entry name" value="Ig-like_dom_sf"/>
</dbReference>
<dbReference type="Gene3D" id="1.10.2000.10">
    <property type="entry name" value="Frizzled cysteine-rich domain"/>
    <property type="match status" value="1"/>
</dbReference>
<proteinExistence type="predicted"/>
<dbReference type="SUPFAM" id="SSF53335">
    <property type="entry name" value="S-adenosyl-L-methionine-dependent methyltransferases"/>
    <property type="match status" value="1"/>
</dbReference>
<dbReference type="GO" id="GO:0017147">
    <property type="term" value="F:Wnt-protein binding"/>
    <property type="evidence" value="ECO:0007669"/>
    <property type="project" value="TreeGrafter"/>
</dbReference>
<comment type="catalytic activity">
    <reaction evidence="11">
        <text>L-tyrosyl-[protein] + ATP = O-phospho-L-tyrosyl-[protein] + ADP + H(+)</text>
        <dbReference type="Rhea" id="RHEA:10596"/>
        <dbReference type="Rhea" id="RHEA-COMP:10136"/>
        <dbReference type="Rhea" id="RHEA-COMP:20101"/>
        <dbReference type="ChEBI" id="CHEBI:15378"/>
        <dbReference type="ChEBI" id="CHEBI:30616"/>
        <dbReference type="ChEBI" id="CHEBI:46858"/>
        <dbReference type="ChEBI" id="CHEBI:61978"/>
        <dbReference type="ChEBI" id="CHEBI:456216"/>
        <dbReference type="EC" id="2.7.10.1"/>
    </reaction>
</comment>
<dbReference type="InterPro" id="IPR002048">
    <property type="entry name" value="EF_hand_dom"/>
</dbReference>
<accession>A0A818LU26</accession>
<dbReference type="InterPro" id="IPR007110">
    <property type="entry name" value="Ig-like_dom"/>
</dbReference>
<dbReference type="FunFam" id="1.10.238.10:FF:000527">
    <property type="entry name" value="Calmodulin-3"/>
    <property type="match status" value="1"/>
</dbReference>
<comment type="subcellular location">
    <subcellularLocation>
        <location evidence="1">Membrane</location>
        <topology evidence="1">Single-pass membrane protein</topology>
    </subcellularLocation>
</comment>
<keyword evidence="10" id="KW-0393">Immunoglobulin domain</keyword>
<dbReference type="Pfam" id="PF13499">
    <property type="entry name" value="EF-hand_7"/>
    <property type="match status" value="2"/>
</dbReference>
<dbReference type="CDD" id="cd00096">
    <property type="entry name" value="Ig"/>
    <property type="match status" value="1"/>
</dbReference>
<dbReference type="InterPro" id="IPR003599">
    <property type="entry name" value="Ig_sub"/>
</dbReference>
<dbReference type="InterPro" id="IPR050122">
    <property type="entry name" value="RTK"/>
</dbReference>
<evidence type="ECO:0000259" key="16">
    <source>
        <dbReference type="PROSITE" id="PS50011"/>
    </source>
</evidence>
<evidence type="ECO:0000256" key="10">
    <source>
        <dbReference type="ARBA" id="ARBA00023319"/>
    </source>
</evidence>
<dbReference type="GO" id="GO:0045202">
    <property type="term" value="C:synapse"/>
    <property type="evidence" value="ECO:0007669"/>
    <property type="project" value="UniProtKB-SubCell"/>
</dbReference>
<evidence type="ECO:0000256" key="13">
    <source>
        <dbReference type="PROSITE-ProRule" id="PRU10141"/>
    </source>
</evidence>
<evidence type="ECO:0000259" key="17">
    <source>
        <dbReference type="PROSITE" id="PS50038"/>
    </source>
</evidence>
<dbReference type="PANTHER" id="PTHR24416">
    <property type="entry name" value="TYROSINE-PROTEIN KINASE RECEPTOR"/>
    <property type="match status" value="1"/>
</dbReference>
<evidence type="ECO:0000256" key="1">
    <source>
        <dbReference type="ARBA" id="ARBA00004167"/>
    </source>
</evidence>
<dbReference type="SMART" id="SM00409">
    <property type="entry name" value="IG"/>
    <property type="match status" value="1"/>
</dbReference>
<evidence type="ECO:0000256" key="14">
    <source>
        <dbReference type="SAM" id="MobiDB-lite"/>
    </source>
</evidence>
<dbReference type="CDD" id="cd00051">
    <property type="entry name" value="EFh"/>
    <property type="match status" value="2"/>
</dbReference>
<dbReference type="SMART" id="SM00408">
    <property type="entry name" value="IGc2"/>
    <property type="match status" value="1"/>
</dbReference>
<dbReference type="SUPFAM" id="SSF48726">
    <property type="entry name" value="Immunoglobulin"/>
    <property type="match status" value="1"/>
</dbReference>
<dbReference type="EMBL" id="CAJNYV010003462">
    <property type="protein sequence ID" value="CAF3570529.1"/>
    <property type="molecule type" value="Genomic_DNA"/>
</dbReference>
<keyword evidence="13" id="KW-0547">Nucleotide-binding</keyword>
<feature type="domain" description="Protein kinase" evidence="16">
    <location>
        <begin position="937"/>
        <end position="1198"/>
    </location>
</feature>
<dbReference type="PROSITE" id="PS00109">
    <property type="entry name" value="PROTEIN_KINASE_TYR"/>
    <property type="match status" value="1"/>
</dbReference>
<dbReference type="PROSITE" id="PS00018">
    <property type="entry name" value="EF_HAND_1"/>
    <property type="match status" value="2"/>
</dbReference>
<feature type="domain" description="FZ" evidence="17">
    <location>
        <begin position="665"/>
        <end position="790"/>
    </location>
</feature>
<dbReference type="Pfam" id="PF13927">
    <property type="entry name" value="Ig_3"/>
    <property type="match status" value="1"/>
</dbReference>
<name>A0A818LU26_9BILA</name>
<dbReference type="InterPro" id="IPR001245">
    <property type="entry name" value="Ser-Thr/Tyr_kinase_cat_dom"/>
</dbReference>
<dbReference type="InterPro" id="IPR017441">
    <property type="entry name" value="Protein_kinase_ATP_BS"/>
</dbReference>
<dbReference type="Gene3D" id="1.10.238.10">
    <property type="entry name" value="EF-hand"/>
    <property type="match status" value="1"/>
</dbReference>
<dbReference type="Pfam" id="PF07714">
    <property type="entry name" value="PK_Tyr_Ser-Thr"/>
    <property type="match status" value="1"/>
</dbReference>
<dbReference type="PROSITE" id="PS50038">
    <property type="entry name" value="FZ"/>
    <property type="match status" value="1"/>
</dbReference>
<dbReference type="PROSITE" id="PS50222">
    <property type="entry name" value="EF_HAND_2"/>
    <property type="match status" value="4"/>
</dbReference>
<dbReference type="InterPro" id="IPR013783">
    <property type="entry name" value="Ig-like_fold"/>
</dbReference>
<dbReference type="SUPFAM" id="SSF47473">
    <property type="entry name" value="EF-hand"/>
    <property type="match status" value="1"/>
</dbReference>
<dbReference type="PROSITE" id="PS50011">
    <property type="entry name" value="PROTEIN_KINASE_DOM"/>
    <property type="match status" value="1"/>
</dbReference>
<dbReference type="InterPro" id="IPR029063">
    <property type="entry name" value="SAM-dependent_MTases_sf"/>
</dbReference>
<dbReference type="Gene3D" id="3.40.50.150">
    <property type="entry name" value="Vaccinia Virus protein VP39"/>
    <property type="match status" value="1"/>
</dbReference>
<dbReference type="AlphaFoldDB" id="A0A818LU26"/>
<dbReference type="InterPro" id="IPR011009">
    <property type="entry name" value="Kinase-like_dom_sf"/>
</dbReference>
<evidence type="ECO:0000256" key="11">
    <source>
        <dbReference type="ARBA" id="ARBA00051243"/>
    </source>
</evidence>
<keyword evidence="9" id="KW-0325">Glycoprotein</keyword>
<keyword evidence="2 15" id="KW-0812">Transmembrane</keyword>
<dbReference type="PRINTS" id="PR00109">
    <property type="entry name" value="TYRKINASE"/>
</dbReference>
<protein>
    <submittedName>
        <fullName evidence="20">Uncharacterized protein</fullName>
    </submittedName>
</protein>
<dbReference type="InterPro" id="IPR020067">
    <property type="entry name" value="Frizzled_dom"/>
</dbReference>
<dbReference type="CDD" id="cd02440">
    <property type="entry name" value="AdoMet_MTases"/>
    <property type="match status" value="1"/>
</dbReference>
<feature type="transmembrane region" description="Helical" evidence="15">
    <location>
        <begin position="823"/>
        <end position="842"/>
    </location>
</feature>
<dbReference type="InterPro" id="IPR036790">
    <property type="entry name" value="Frizzled_dom_sf"/>
</dbReference>
<dbReference type="GO" id="GO:0043235">
    <property type="term" value="C:receptor complex"/>
    <property type="evidence" value="ECO:0007669"/>
    <property type="project" value="TreeGrafter"/>
</dbReference>
<evidence type="ECO:0000256" key="6">
    <source>
        <dbReference type="ARBA" id="ARBA00023136"/>
    </source>
</evidence>
<keyword evidence="5 15" id="KW-1133">Transmembrane helix</keyword>
<dbReference type="InterPro" id="IPR000719">
    <property type="entry name" value="Prot_kinase_dom"/>
</dbReference>
<dbReference type="InterPro" id="IPR018247">
    <property type="entry name" value="EF_Hand_1_Ca_BS"/>
</dbReference>
<evidence type="ECO:0000256" key="3">
    <source>
        <dbReference type="ARBA" id="ARBA00022737"/>
    </source>
</evidence>
<feature type="domain" description="EF-hand" evidence="18">
    <location>
        <begin position="427"/>
        <end position="462"/>
    </location>
</feature>
<dbReference type="PROSITE" id="PS00107">
    <property type="entry name" value="PROTEIN_KINASE_ATP"/>
    <property type="match status" value="1"/>
</dbReference>
<organism evidence="20 21">
    <name type="scientific">Rotaria socialis</name>
    <dbReference type="NCBI Taxonomy" id="392032"/>
    <lineage>
        <taxon>Eukaryota</taxon>
        <taxon>Metazoa</taxon>
        <taxon>Spiralia</taxon>
        <taxon>Gnathifera</taxon>
        <taxon>Rotifera</taxon>
        <taxon>Eurotatoria</taxon>
        <taxon>Bdelloidea</taxon>
        <taxon>Philodinida</taxon>
        <taxon>Philodinidae</taxon>
        <taxon>Rotaria</taxon>
    </lineage>
</organism>
<sequence>MTQPNLYSFSQQLLIEKPPALLDTIRNLVSNTLAPFQQDYCYWPWAKIGAAAIVCIGSYSLYKYLPGSYRRYYMSSTRKFSQRYNQVLHLEKEALFNELKNVKTREDGRKLQVLEIGAAHGANMPYYPRHLVEVICVEPVREFVTYLRETLQQNPHVKCRELLVGNAENISVIRDNQVDAVVSTLTLSSCRDVDQVLSEIRRILKPGGIFIYMENIHSSNAFIALIQYICSPIYRFLFGISLVRNIPEHIERAHFNGGVTQHIFIVHGISFLLSPHYMSTKSKKPDNNLNGIRSGKKQINDITDRTRRIVLEKFSDEQLAEFRELFDMFDKDNQEMLTLQTLVSVMKTVGHSPTESDMIDLMRDIDIDNSGAIDFYEFVNVISHNMYPSETNQEIRQAFDLFDQNQDGLLTFDDLKLTIEKYLNSSMNDFEIHQMIELADRNGHGHVSFEDFLHAAVCRNDKKRNIISRFGNCLIVISFLCQYKSTPMFINLFAFFFLLVELLSLGGLSSINGNDNQHQVQIANTLVNQLPFSTILSSTASINMYWLKTLKNITEYRGRTILLECQVTSLYPVSFNWYRYNNPMNKNSFNVNENLFQSSIRLNNLQESQTGFYTCEVSNGFQILTSTGYVRMKNSNIDPIDDSNDDSLPFIEFQPEIITNNEEVIDQLTCELYTGNTCRSMLVSNYVPMNKFDQKETEQKLIDSIQLMSNECRRLLLPLICFFVYPVCDNINQITRRSMCRKSCFNFQNHVCMKTFMNEQQILSNILFSYHIPTCDSLPPSSDDSSCIMADQPRNVSSISKISPIVENSSASSYFPLSSSCKIFIFSILFCLLLLLSYCYYYNRSQHKNRLSSCSPKLSPRKQSSRSLTPTQSSPYQTPINIRQNNQLTNSSASASMHTNLSFLNHRQTLHKAESNYQQIYFSAVNNAQREIPFTNIRFLEEIGEGEFGRIFIGEIIDSENKCIIKTLQNENVKKEYLREIEIFRHIHHINISRLIGICTSQKNPFSLMIYEYLNNGDLHEYLILQRAKHTHLADFLSVSKQIVSGMIYLSDRNFLHNDLSTKNILLCEHLNVKITNIGRYRQQYQLDYYNITNHLLPIRWMSIESIFSGIYSEMSDVWSFGVLLWEMFSYGLQPYYGYTNPEVIEMIRDRVLLTCPTNCPRRIYELMCSCWEVTGEQRSTFIELLQILKELQEKPTVSPSIDDEIISPNRFESLKEKYRTYI</sequence>
<comment type="caution">
    <text evidence="12">Lacks conserved residue(s) required for the propagation of feature annotation.</text>
</comment>
<evidence type="ECO:0000256" key="7">
    <source>
        <dbReference type="ARBA" id="ARBA00023157"/>
    </source>
</evidence>
<evidence type="ECO:0000256" key="9">
    <source>
        <dbReference type="ARBA" id="ARBA00023180"/>
    </source>
</evidence>
<dbReference type="GO" id="GO:0008757">
    <property type="term" value="F:S-adenosylmethionine-dependent methyltransferase activity"/>
    <property type="evidence" value="ECO:0007669"/>
    <property type="project" value="InterPro"/>
</dbReference>
<keyword evidence="8" id="KW-0675">Receptor</keyword>
<dbReference type="GO" id="GO:0007169">
    <property type="term" value="P:cell surface receptor protein tyrosine kinase signaling pathway"/>
    <property type="evidence" value="ECO:0007669"/>
    <property type="project" value="TreeGrafter"/>
</dbReference>
<dbReference type="GO" id="GO:0005524">
    <property type="term" value="F:ATP binding"/>
    <property type="evidence" value="ECO:0007669"/>
    <property type="project" value="UniProtKB-UniRule"/>
</dbReference>
<comment type="caution">
    <text evidence="20">The sequence shown here is derived from an EMBL/GenBank/DDBJ whole genome shotgun (WGS) entry which is preliminary data.</text>
</comment>
<dbReference type="GO" id="GO:0005886">
    <property type="term" value="C:plasma membrane"/>
    <property type="evidence" value="ECO:0007669"/>
    <property type="project" value="TreeGrafter"/>
</dbReference>
<keyword evidence="4" id="KW-0106">Calcium</keyword>
<keyword evidence="6 15" id="KW-0472">Membrane</keyword>
<dbReference type="SMART" id="SM00054">
    <property type="entry name" value="EFh"/>
    <property type="match status" value="4"/>
</dbReference>
<feature type="domain" description="EF-hand" evidence="18">
    <location>
        <begin position="353"/>
        <end position="388"/>
    </location>
</feature>
<evidence type="ECO:0000256" key="15">
    <source>
        <dbReference type="SAM" id="Phobius"/>
    </source>
</evidence>
<dbReference type="InterPro" id="IPR011992">
    <property type="entry name" value="EF-hand-dom_pair"/>
</dbReference>
<feature type="domain" description="Ig-like" evidence="19">
    <location>
        <begin position="531"/>
        <end position="631"/>
    </location>
</feature>
<dbReference type="InterPro" id="IPR008266">
    <property type="entry name" value="Tyr_kinase_AS"/>
</dbReference>
<dbReference type="GO" id="GO:0005509">
    <property type="term" value="F:calcium ion binding"/>
    <property type="evidence" value="ECO:0007669"/>
    <property type="project" value="InterPro"/>
</dbReference>
<dbReference type="SUPFAM" id="SSF56112">
    <property type="entry name" value="Protein kinase-like (PK-like)"/>
    <property type="match status" value="1"/>
</dbReference>
<dbReference type="PROSITE" id="PS50835">
    <property type="entry name" value="IG_LIKE"/>
    <property type="match status" value="1"/>
</dbReference>
<evidence type="ECO:0000256" key="2">
    <source>
        <dbReference type="ARBA" id="ARBA00022692"/>
    </source>
</evidence>
<evidence type="ECO:0000313" key="20">
    <source>
        <dbReference type="EMBL" id="CAF3570529.1"/>
    </source>
</evidence>
<gene>
    <name evidence="20" type="ORF">KIK155_LOCUS19418</name>
</gene>
<evidence type="ECO:0000256" key="5">
    <source>
        <dbReference type="ARBA" id="ARBA00022989"/>
    </source>
</evidence>
<evidence type="ECO:0000259" key="18">
    <source>
        <dbReference type="PROSITE" id="PS50222"/>
    </source>
</evidence>
<feature type="compositionally biased region" description="Polar residues" evidence="14">
    <location>
        <begin position="865"/>
        <end position="879"/>
    </location>
</feature>
<evidence type="ECO:0000256" key="12">
    <source>
        <dbReference type="PROSITE-ProRule" id="PRU00090"/>
    </source>
</evidence>
<dbReference type="Gene3D" id="2.60.40.10">
    <property type="entry name" value="Immunoglobulins"/>
    <property type="match status" value="1"/>
</dbReference>
<keyword evidence="7" id="KW-1015">Disulfide bond</keyword>
<evidence type="ECO:0000259" key="19">
    <source>
        <dbReference type="PROSITE" id="PS50835"/>
    </source>
</evidence>
<evidence type="ECO:0000256" key="4">
    <source>
        <dbReference type="ARBA" id="ARBA00022837"/>
    </source>
</evidence>
<evidence type="ECO:0000313" key="21">
    <source>
        <dbReference type="Proteomes" id="UP000663865"/>
    </source>
</evidence>
<dbReference type="InterPro" id="IPR003598">
    <property type="entry name" value="Ig_sub2"/>
</dbReference>
<evidence type="ECO:0000256" key="8">
    <source>
        <dbReference type="ARBA" id="ARBA00023170"/>
    </source>
</evidence>
<dbReference type="Pfam" id="PF08241">
    <property type="entry name" value="Methyltransf_11"/>
    <property type="match status" value="1"/>
</dbReference>
<dbReference type="GO" id="GO:0004714">
    <property type="term" value="F:transmembrane receptor protein tyrosine kinase activity"/>
    <property type="evidence" value="ECO:0007669"/>
    <property type="project" value="UniProtKB-EC"/>
</dbReference>
<dbReference type="Pfam" id="PF01392">
    <property type="entry name" value="Fz"/>
    <property type="match status" value="1"/>
</dbReference>
<reference evidence="20" key="1">
    <citation type="submission" date="2021-02" db="EMBL/GenBank/DDBJ databases">
        <authorList>
            <person name="Nowell W R."/>
        </authorList>
    </citation>
    <scope>NUCLEOTIDE SEQUENCE</scope>
</reference>
<dbReference type="InterPro" id="IPR013216">
    <property type="entry name" value="Methyltransf_11"/>
</dbReference>